<dbReference type="PROSITE" id="PS50883">
    <property type="entry name" value="EAL"/>
    <property type="match status" value="1"/>
</dbReference>
<sequence length="573" mass="62633">MNRLDQIARPESSASTLSQLRLYGVVARFLPVSYRNKIMLIAFLGTHVPLLTLLIFFALRSGSFWHALPVIGVALAATLLGTGATLFILNGLLRPILMTREAVSAYVTQGRLPSLPLTFTDDAGRLMADTASSLLRLDATLNTLTYVDQMTGLPNRDHLLRRLESQLAEHRPVALCVLALQNLDEIIAAYGEPGAVTAFRTMAARLQSVAAEQAIVARIDGRRFALTAAVAPDAPSLADQAKLILAHLCQDIRDDDFQITPLITMGIALAPDDAEDAQTLLNAAQTAVPAATQPDIAFYVPATQSSLRRQMELQRELRQALERREFSLHYQPVVTLDDGMVAPRIIGAEALLRWNHPSLGAISPAVFIPIAERLGLIEDIGPWILATGCRQLLEWDKSGLPPLRLAVNLSARQFSDRRLVQMIADAIGRVSLPAHRLEVEMTETAAMQDRAVTRRVFGELRELGITVAIDDFGTGYSTMSHLRDMTFDTMKIDREFVRDVDTSPSGRAICKALIELAHGLDIAVLAEGVESGAEVTVLQSYGCTIFQGFHFGRPVPSEDFARLLPKQALPASL</sequence>
<dbReference type="InterPro" id="IPR050706">
    <property type="entry name" value="Cyclic-di-GMP_PDE-like"/>
</dbReference>
<evidence type="ECO:0000313" key="4">
    <source>
        <dbReference type="EMBL" id="MCB8882434.1"/>
    </source>
</evidence>
<dbReference type="EMBL" id="JAESVA010000007">
    <property type="protein sequence ID" value="MCB8882434.1"/>
    <property type="molecule type" value="Genomic_DNA"/>
</dbReference>
<organism evidence="4 5">
    <name type="scientific">Acidisoma cellulosilyticum</name>
    <dbReference type="NCBI Taxonomy" id="2802395"/>
    <lineage>
        <taxon>Bacteria</taxon>
        <taxon>Pseudomonadati</taxon>
        <taxon>Pseudomonadota</taxon>
        <taxon>Alphaproteobacteria</taxon>
        <taxon>Acetobacterales</taxon>
        <taxon>Acidocellaceae</taxon>
        <taxon>Acidisoma</taxon>
    </lineage>
</organism>
<dbReference type="AlphaFoldDB" id="A0A964E5E7"/>
<evidence type="ECO:0000256" key="1">
    <source>
        <dbReference type="SAM" id="Phobius"/>
    </source>
</evidence>
<evidence type="ECO:0000259" key="3">
    <source>
        <dbReference type="PROSITE" id="PS50887"/>
    </source>
</evidence>
<dbReference type="PANTHER" id="PTHR33121">
    <property type="entry name" value="CYCLIC DI-GMP PHOSPHODIESTERASE PDEF"/>
    <property type="match status" value="1"/>
</dbReference>
<dbReference type="PROSITE" id="PS50887">
    <property type="entry name" value="GGDEF"/>
    <property type="match status" value="1"/>
</dbReference>
<keyword evidence="5" id="KW-1185">Reference proteome</keyword>
<dbReference type="Gene3D" id="3.20.20.450">
    <property type="entry name" value="EAL domain"/>
    <property type="match status" value="1"/>
</dbReference>
<feature type="domain" description="GGDEF" evidence="3">
    <location>
        <begin position="171"/>
        <end position="301"/>
    </location>
</feature>
<dbReference type="InterPro" id="IPR035919">
    <property type="entry name" value="EAL_sf"/>
</dbReference>
<dbReference type="Proteomes" id="UP000721844">
    <property type="component" value="Unassembled WGS sequence"/>
</dbReference>
<dbReference type="RefSeq" id="WP_227309089.1">
    <property type="nucleotide sequence ID" value="NZ_JAESVA010000007.1"/>
</dbReference>
<keyword evidence="1" id="KW-0472">Membrane</keyword>
<keyword evidence="1" id="KW-0812">Transmembrane</keyword>
<dbReference type="CDD" id="cd01948">
    <property type="entry name" value="EAL"/>
    <property type="match status" value="1"/>
</dbReference>
<reference evidence="4 5" key="1">
    <citation type="journal article" date="2021" name="Microorganisms">
        <title>Acidisoma silvae sp. nov. and Acidisomacellulosilytica sp. nov., Two Acidophilic Bacteria Isolated from Decaying Wood, Hydrolyzing Cellulose and Producing Poly-3-hydroxybutyrate.</title>
        <authorList>
            <person name="Mieszkin S."/>
            <person name="Pouder E."/>
            <person name="Uroz S."/>
            <person name="Simon-Colin C."/>
            <person name="Alain K."/>
        </authorList>
    </citation>
    <scope>NUCLEOTIDE SEQUENCE [LARGE SCALE GENOMIC DNA]</scope>
    <source>
        <strain evidence="4 5">HW T5.17</strain>
    </source>
</reference>
<dbReference type="Pfam" id="PF00990">
    <property type="entry name" value="GGDEF"/>
    <property type="match status" value="1"/>
</dbReference>
<evidence type="ECO:0000259" key="2">
    <source>
        <dbReference type="PROSITE" id="PS50883"/>
    </source>
</evidence>
<feature type="transmembrane region" description="Helical" evidence="1">
    <location>
        <begin position="65"/>
        <end position="89"/>
    </location>
</feature>
<gene>
    <name evidence="4" type="ORF">ACELLULO517_19455</name>
</gene>
<dbReference type="CDD" id="cd01949">
    <property type="entry name" value="GGDEF"/>
    <property type="match status" value="1"/>
</dbReference>
<dbReference type="Gene3D" id="3.30.70.270">
    <property type="match status" value="1"/>
</dbReference>
<protein>
    <submittedName>
        <fullName evidence="4">Phosphodiesterase</fullName>
    </submittedName>
</protein>
<dbReference type="SMART" id="SM00267">
    <property type="entry name" value="GGDEF"/>
    <property type="match status" value="1"/>
</dbReference>
<dbReference type="InterPro" id="IPR029787">
    <property type="entry name" value="Nucleotide_cyclase"/>
</dbReference>
<feature type="domain" description="EAL" evidence="2">
    <location>
        <begin position="310"/>
        <end position="568"/>
    </location>
</feature>
<proteinExistence type="predicted"/>
<accession>A0A964E5E7</accession>
<dbReference type="GO" id="GO:0071111">
    <property type="term" value="F:cyclic-guanylate-specific phosphodiesterase activity"/>
    <property type="evidence" value="ECO:0007669"/>
    <property type="project" value="InterPro"/>
</dbReference>
<dbReference type="Pfam" id="PF00563">
    <property type="entry name" value="EAL"/>
    <property type="match status" value="1"/>
</dbReference>
<dbReference type="SUPFAM" id="SSF141868">
    <property type="entry name" value="EAL domain-like"/>
    <property type="match status" value="1"/>
</dbReference>
<evidence type="ECO:0000313" key="5">
    <source>
        <dbReference type="Proteomes" id="UP000721844"/>
    </source>
</evidence>
<dbReference type="InterPro" id="IPR001633">
    <property type="entry name" value="EAL_dom"/>
</dbReference>
<comment type="caution">
    <text evidence="4">The sequence shown here is derived from an EMBL/GenBank/DDBJ whole genome shotgun (WGS) entry which is preliminary data.</text>
</comment>
<keyword evidence="1" id="KW-1133">Transmembrane helix</keyword>
<feature type="transmembrane region" description="Helical" evidence="1">
    <location>
        <begin position="38"/>
        <end position="59"/>
    </location>
</feature>
<dbReference type="InterPro" id="IPR000160">
    <property type="entry name" value="GGDEF_dom"/>
</dbReference>
<dbReference type="SUPFAM" id="SSF55073">
    <property type="entry name" value="Nucleotide cyclase"/>
    <property type="match status" value="1"/>
</dbReference>
<dbReference type="InterPro" id="IPR043128">
    <property type="entry name" value="Rev_trsase/Diguanyl_cyclase"/>
</dbReference>
<dbReference type="SMART" id="SM00052">
    <property type="entry name" value="EAL"/>
    <property type="match status" value="1"/>
</dbReference>
<dbReference type="PANTHER" id="PTHR33121:SF79">
    <property type="entry name" value="CYCLIC DI-GMP PHOSPHODIESTERASE PDED-RELATED"/>
    <property type="match status" value="1"/>
</dbReference>
<name>A0A964E5E7_9PROT</name>